<organism evidence="1 3">
    <name type="scientific">Kurthia zopfii</name>
    <dbReference type="NCBI Taxonomy" id="1650"/>
    <lineage>
        <taxon>Bacteria</taxon>
        <taxon>Bacillati</taxon>
        <taxon>Bacillota</taxon>
        <taxon>Bacilli</taxon>
        <taxon>Bacillales</taxon>
        <taxon>Caryophanaceae</taxon>
        <taxon>Kurthia</taxon>
    </lineage>
</organism>
<dbReference type="Proteomes" id="UP000254330">
    <property type="component" value="Unassembled WGS sequence"/>
</dbReference>
<accession>A0A2U3AFD7</accession>
<protein>
    <submittedName>
        <fullName evidence="1">Uncharacterized protein</fullName>
    </submittedName>
</protein>
<reference evidence="1 3" key="1">
    <citation type="submission" date="2018-06" db="EMBL/GenBank/DDBJ databases">
        <authorList>
            <consortium name="Pathogen Informatics"/>
            <person name="Doyle S."/>
        </authorList>
    </citation>
    <scope>NUCLEOTIDE SEQUENCE [LARGE SCALE GENOMIC DNA]</scope>
    <source>
        <strain evidence="1 3">NCTC10597</strain>
    </source>
</reference>
<evidence type="ECO:0000313" key="4">
    <source>
        <dbReference type="Proteomes" id="UP000294641"/>
    </source>
</evidence>
<dbReference type="Proteomes" id="UP000294641">
    <property type="component" value="Unassembled WGS sequence"/>
</dbReference>
<keyword evidence="4" id="KW-1185">Reference proteome</keyword>
<dbReference type="EMBL" id="UGNP01000001">
    <property type="protein sequence ID" value="STX09846.1"/>
    <property type="molecule type" value="Genomic_DNA"/>
</dbReference>
<evidence type="ECO:0000313" key="3">
    <source>
        <dbReference type="Proteomes" id="UP000254330"/>
    </source>
</evidence>
<dbReference type="RefSeq" id="WP_109348916.1">
    <property type="nucleotide sequence ID" value="NZ_BJUE01000003.1"/>
</dbReference>
<reference evidence="2 4" key="2">
    <citation type="submission" date="2019-03" db="EMBL/GenBank/DDBJ databases">
        <title>Genomic Encyclopedia of Type Strains, Phase IV (KMG-IV): sequencing the most valuable type-strain genomes for metagenomic binning, comparative biology and taxonomic classification.</title>
        <authorList>
            <person name="Goeker M."/>
        </authorList>
    </citation>
    <scope>NUCLEOTIDE SEQUENCE [LARGE SCALE GENOMIC DNA]</scope>
    <source>
        <strain evidence="2 4">DSM 20580</strain>
    </source>
</reference>
<comment type="caution">
    <text evidence="1">The sequence shown here is derived from an EMBL/GenBank/DDBJ whole genome shotgun (WGS) entry which is preliminary data.</text>
</comment>
<evidence type="ECO:0000313" key="1">
    <source>
        <dbReference type="EMBL" id="STX09846.1"/>
    </source>
</evidence>
<evidence type="ECO:0000313" key="2">
    <source>
        <dbReference type="EMBL" id="TDR41341.1"/>
    </source>
</evidence>
<proteinExistence type="predicted"/>
<dbReference type="EMBL" id="SNZG01000006">
    <property type="protein sequence ID" value="TDR41341.1"/>
    <property type="molecule type" value="Genomic_DNA"/>
</dbReference>
<name>A0A2U3AFD7_9BACL</name>
<dbReference type="AlphaFoldDB" id="A0A2U3AFD7"/>
<sequence>MLWIMIIVVVVASLLGDAYHRHLKFRERKLKIESSMLEKQLQLEQVKHETFKLETEKLRLDLQKDVQNAPSKDELLEYKVKDKN</sequence>
<dbReference type="OrthoDB" id="2390171at2"/>
<gene>
    <name evidence="2" type="ORF">DFR61_10634</name>
    <name evidence="1" type="ORF">NCTC10597_01548</name>
</gene>